<dbReference type="InterPro" id="IPR050313">
    <property type="entry name" value="Carb_Metab_HTH_regulators"/>
</dbReference>
<dbReference type="EMBL" id="JACRTB010000003">
    <property type="protein sequence ID" value="MBC8575409.1"/>
    <property type="molecule type" value="Genomic_DNA"/>
</dbReference>
<dbReference type="SUPFAM" id="SSF100950">
    <property type="entry name" value="NagB/RpiA/CoA transferase-like"/>
    <property type="match status" value="1"/>
</dbReference>
<keyword evidence="2" id="KW-0804">Transcription</keyword>
<gene>
    <name evidence="4" type="ORF">H8717_03140</name>
</gene>
<dbReference type="InterPro" id="IPR036388">
    <property type="entry name" value="WH-like_DNA-bd_sf"/>
</dbReference>
<accession>A0ABR7NG79</accession>
<protein>
    <submittedName>
        <fullName evidence="4">DeoR/GlpR transcriptional regulator</fullName>
    </submittedName>
</protein>
<proteinExistence type="predicted"/>
<dbReference type="Pfam" id="PF00455">
    <property type="entry name" value="DeoRC"/>
    <property type="match status" value="1"/>
</dbReference>
<dbReference type="SMART" id="SM00420">
    <property type="entry name" value="HTH_DEOR"/>
    <property type="match status" value="1"/>
</dbReference>
<evidence type="ECO:0000259" key="3">
    <source>
        <dbReference type="PROSITE" id="PS51000"/>
    </source>
</evidence>
<dbReference type="InterPro" id="IPR037171">
    <property type="entry name" value="NagB/RpiA_transferase-like"/>
</dbReference>
<feature type="domain" description="HTH deoR-type" evidence="3">
    <location>
        <begin position="7"/>
        <end position="69"/>
    </location>
</feature>
<dbReference type="InterPro" id="IPR001034">
    <property type="entry name" value="DeoR_HTH"/>
</dbReference>
<keyword evidence="1" id="KW-0805">Transcription regulation</keyword>
<keyword evidence="5" id="KW-1185">Reference proteome</keyword>
<name>A0ABR7NG79_9FIRM</name>
<evidence type="ECO:0000256" key="1">
    <source>
        <dbReference type="ARBA" id="ARBA00023015"/>
    </source>
</evidence>
<dbReference type="Proteomes" id="UP000658131">
    <property type="component" value="Unassembled WGS sequence"/>
</dbReference>
<evidence type="ECO:0000256" key="2">
    <source>
        <dbReference type="ARBA" id="ARBA00023163"/>
    </source>
</evidence>
<evidence type="ECO:0000313" key="4">
    <source>
        <dbReference type="EMBL" id="MBC8575409.1"/>
    </source>
</evidence>
<sequence length="263" mass="29627">MSRGSAKENRMVKVLELFKKNQRIAVKELAETLGVSEMTVRRDLEILRKNHVLERSYGFATLARGGAEYAINGEVYDLRMARIQNISSKDRIAQYAASLIEPGDWIFLDNGTTVSRLTSHLPTEFEFTVVCYNFGILTELLKHPNIKTIFPGGYYYPEDQMFASAESVEFIRRHRANKAFISTSGVHRSLGITCINAHSVDSKRAIIESSASRVLLTDSSKFGAVKANHFAELDEINIIVTDDGISEDWRTLLHDIGIRLKIV</sequence>
<dbReference type="PANTHER" id="PTHR30363:SF8">
    <property type="entry name" value="DEOXYRIBOSE OPERON REPRESSOR"/>
    <property type="match status" value="1"/>
</dbReference>
<dbReference type="PANTHER" id="PTHR30363">
    <property type="entry name" value="HTH-TYPE TRANSCRIPTIONAL REGULATOR SRLR-RELATED"/>
    <property type="match status" value="1"/>
</dbReference>
<dbReference type="InterPro" id="IPR036390">
    <property type="entry name" value="WH_DNA-bd_sf"/>
</dbReference>
<dbReference type="SMART" id="SM01134">
    <property type="entry name" value="DeoRC"/>
    <property type="match status" value="1"/>
</dbReference>
<dbReference type="Pfam" id="PF08220">
    <property type="entry name" value="HTH_DeoR"/>
    <property type="match status" value="1"/>
</dbReference>
<reference evidence="4 5" key="1">
    <citation type="submission" date="2020-08" db="EMBL/GenBank/DDBJ databases">
        <title>Genome public.</title>
        <authorList>
            <person name="Liu C."/>
            <person name="Sun Q."/>
        </authorList>
    </citation>
    <scope>NUCLEOTIDE SEQUENCE [LARGE SCALE GENOMIC DNA]</scope>
    <source>
        <strain evidence="4 5">BX1</strain>
    </source>
</reference>
<dbReference type="SUPFAM" id="SSF46785">
    <property type="entry name" value="Winged helix' DNA-binding domain"/>
    <property type="match status" value="1"/>
</dbReference>
<dbReference type="InterPro" id="IPR014036">
    <property type="entry name" value="DeoR-like_C"/>
</dbReference>
<dbReference type="RefSeq" id="WP_262399047.1">
    <property type="nucleotide sequence ID" value="NZ_JACRTB010000003.1"/>
</dbReference>
<organism evidence="4 5">
    <name type="scientific">Yanshouia hominis</name>
    <dbReference type="NCBI Taxonomy" id="2763673"/>
    <lineage>
        <taxon>Bacteria</taxon>
        <taxon>Bacillati</taxon>
        <taxon>Bacillota</taxon>
        <taxon>Clostridia</taxon>
        <taxon>Eubacteriales</taxon>
        <taxon>Oscillospiraceae</taxon>
        <taxon>Yanshouia</taxon>
    </lineage>
</organism>
<dbReference type="PROSITE" id="PS51000">
    <property type="entry name" value="HTH_DEOR_2"/>
    <property type="match status" value="1"/>
</dbReference>
<evidence type="ECO:0000313" key="5">
    <source>
        <dbReference type="Proteomes" id="UP000658131"/>
    </source>
</evidence>
<comment type="caution">
    <text evidence="4">The sequence shown here is derived from an EMBL/GenBank/DDBJ whole genome shotgun (WGS) entry which is preliminary data.</text>
</comment>
<dbReference type="PRINTS" id="PR00037">
    <property type="entry name" value="HTHLACR"/>
</dbReference>
<dbReference type="Gene3D" id="1.10.10.10">
    <property type="entry name" value="Winged helix-like DNA-binding domain superfamily/Winged helix DNA-binding domain"/>
    <property type="match status" value="1"/>
</dbReference>